<feature type="domain" description="SH3b" evidence="6">
    <location>
        <begin position="101"/>
        <end position="163"/>
    </location>
</feature>
<dbReference type="GO" id="GO:0006508">
    <property type="term" value="P:proteolysis"/>
    <property type="evidence" value="ECO:0007669"/>
    <property type="project" value="UniProtKB-KW"/>
</dbReference>
<evidence type="ECO:0000259" key="7">
    <source>
        <dbReference type="PROSITE" id="PS51935"/>
    </source>
</evidence>
<dbReference type="AlphaFoldDB" id="A0AAW5JSS7"/>
<dbReference type="PROSITE" id="PS51935">
    <property type="entry name" value="NLPC_P60"/>
    <property type="match status" value="1"/>
</dbReference>
<feature type="domain" description="SH3b" evidence="6">
    <location>
        <begin position="30"/>
        <end position="93"/>
    </location>
</feature>
<comment type="caution">
    <text evidence="8">The sequence shown here is derived from an EMBL/GenBank/DDBJ whole genome shotgun (WGS) entry which is preliminary data.</text>
</comment>
<feature type="signal peptide" evidence="5">
    <location>
        <begin position="1"/>
        <end position="27"/>
    </location>
</feature>
<dbReference type="Pfam" id="PF08239">
    <property type="entry name" value="SH3_3"/>
    <property type="match status" value="2"/>
</dbReference>
<dbReference type="PANTHER" id="PTHR47053:SF1">
    <property type="entry name" value="MUREIN DD-ENDOPEPTIDASE MEPH-RELATED"/>
    <property type="match status" value="1"/>
</dbReference>
<dbReference type="RefSeq" id="WP_256303917.1">
    <property type="nucleotide sequence ID" value="NZ_JANFYS010000015.1"/>
</dbReference>
<evidence type="ECO:0000313" key="9">
    <source>
        <dbReference type="Proteomes" id="UP001204562"/>
    </source>
</evidence>
<evidence type="ECO:0000259" key="6">
    <source>
        <dbReference type="PROSITE" id="PS51781"/>
    </source>
</evidence>
<dbReference type="GO" id="GO:0008234">
    <property type="term" value="F:cysteine-type peptidase activity"/>
    <property type="evidence" value="ECO:0007669"/>
    <property type="project" value="UniProtKB-KW"/>
</dbReference>
<evidence type="ECO:0000256" key="2">
    <source>
        <dbReference type="ARBA" id="ARBA00022670"/>
    </source>
</evidence>
<evidence type="ECO:0000313" key="8">
    <source>
        <dbReference type="EMBL" id="MCQ4770449.1"/>
    </source>
</evidence>
<dbReference type="Pfam" id="PF00877">
    <property type="entry name" value="NLPC_P60"/>
    <property type="match status" value="1"/>
</dbReference>
<sequence>MIMPGKLLRTCLLTVALTALCTIGASAACLGAGTVTADALRLRDTPATDGAILATAPSNAKLVVLEEAGDGWYKVSYNAVEGYMAGEYLTVSTSMDAALGYGKVNSDVSSLNIRSGAGTGYSVLSSVSGGTVLELTGVQDGWYKVVHGGASGYVSSDYITLTSETPAATVAASSVGEEIAAYAQNFLGTPYVYGGSSTSGFDCSGFTKYVYGQFGYTLNRTATDQLSNGVSVSKDELQPGDLVFFKYRTSKPVSHVGIYIGSGQFVHASTNSYAVQIDDLSSGHYANVYVYGRRVV</sequence>
<proteinExistence type="inferred from homology"/>
<organism evidence="8 9">
    <name type="scientific">Intestinimonas massiliensis</name>
    <name type="common">ex Afouda et al. 2020</name>
    <dbReference type="NCBI Taxonomy" id="1673721"/>
    <lineage>
        <taxon>Bacteria</taxon>
        <taxon>Bacillati</taxon>
        <taxon>Bacillota</taxon>
        <taxon>Clostridia</taxon>
        <taxon>Eubacteriales</taxon>
        <taxon>Intestinimonas</taxon>
    </lineage>
</organism>
<evidence type="ECO:0000256" key="1">
    <source>
        <dbReference type="ARBA" id="ARBA00007074"/>
    </source>
</evidence>
<dbReference type="Gene3D" id="2.30.30.40">
    <property type="entry name" value="SH3 Domains"/>
    <property type="match status" value="2"/>
</dbReference>
<dbReference type="InterPro" id="IPR003646">
    <property type="entry name" value="SH3-like_bac-type"/>
</dbReference>
<gene>
    <name evidence="8" type="ORF">NE579_08230</name>
</gene>
<feature type="chain" id="PRO_5043991957" evidence="5">
    <location>
        <begin position="28"/>
        <end position="296"/>
    </location>
</feature>
<comment type="similarity">
    <text evidence="1">Belongs to the peptidase C40 family.</text>
</comment>
<keyword evidence="3" id="KW-0378">Hydrolase</keyword>
<dbReference type="PANTHER" id="PTHR47053">
    <property type="entry name" value="MUREIN DD-ENDOPEPTIDASE MEPH-RELATED"/>
    <property type="match status" value="1"/>
</dbReference>
<dbReference type="InterPro" id="IPR038765">
    <property type="entry name" value="Papain-like_cys_pep_sf"/>
</dbReference>
<dbReference type="InterPro" id="IPR000064">
    <property type="entry name" value="NLP_P60_dom"/>
</dbReference>
<dbReference type="EMBL" id="JANFYS010000015">
    <property type="protein sequence ID" value="MCQ4770449.1"/>
    <property type="molecule type" value="Genomic_DNA"/>
</dbReference>
<name>A0AAW5JSS7_9FIRM</name>
<dbReference type="PROSITE" id="PS51781">
    <property type="entry name" value="SH3B"/>
    <property type="match status" value="2"/>
</dbReference>
<feature type="domain" description="NlpC/P60" evidence="7">
    <location>
        <begin position="173"/>
        <end position="296"/>
    </location>
</feature>
<accession>A0AAW5JSS7</accession>
<dbReference type="InterPro" id="IPR051202">
    <property type="entry name" value="Peptidase_C40"/>
</dbReference>
<dbReference type="PROSITE" id="PS51257">
    <property type="entry name" value="PROKAR_LIPOPROTEIN"/>
    <property type="match status" value="1"/>
</dbReference>
<evidence type="ECO:0000256" key="4">
    <source>
        <dbReference type="ARBA" id="ARBA00022807"/>
    </source>
</evidence>
<dbReference type="SMART" id="SM00287">
    <property type="entry name" value="SH3b"/>
    <property type="match status" value="2"/>
</dbReference>
<evidence type="ECO:0000256" key="3">
    <source>
        <dbReference type="ARBA" id="ARBA00022801"/>
    </source>
</evidence>
<keyword evidence="2" id="KW-0645">Protease</keyword>
<dbReference type="Gene3D" id="3.90.1720.10">
    <property type="entry name" value="endopeptidase domain like (from Nostoc punctiforme)"/>
    <property type="match status" value="1"/>
</dbReference>
<dbReference type="SUPFAM" id="SSF54001">
    <property type="entry name" value="Cysteine proteinases"/>
    <property type="match status" value="1"/>
</dbReference>
<dbReference type="Proteomes" id="UP001204562">
    <property type="component" value="Unassembled WGS sequence"/>
</dbReference>
<protein>
    <submittedName>
        <fullName evidence="8">NlpC/P60 family protein</fullName>
    </submittedName>
</protein>
<keyword evidence="5" id="KW-0732">Signal</keyword>
<reference evidence="8" key="1">
    <citation type="submission" date="2022-06" db="EMBL/GenBank/DDBJ databases">
        <title>Isolation of gut microbiota from human fecal samples.</title>
        <authorList>
            <person name="Pamer E.G."/>
            <person name="Barat B."/>
            <person name="Waligurski E."/>
            <person name="Medina S."/>
            <person name="Paddock L."/>
            <person name="Mostad J."/>
        </authorList>
    </citation>
    <scope>NUCLEOTIDE SEQUENCE</scope>
    <source>
        <strain evidence="8">DFI.9.91</strain>
    </source>
</reference>
<keyword evidence="4" id="KW-0788">Thiol protease</keyword>
<evidence type="ECO:0000256" key="5">
    <source>
        <dbReference type="SAM" id="SignalP"/>
    </source>
</evidence>